<feature type="region of interest" description="Disordered" evidence="6">
    <location>
        <begin position="88"/>
        <end position="170"/>
    </location>
</feature>
<dbReference type="EMBL" id="NWSH01001749">
    <property type="protein sequence ID" value="PCG70251.1"/>
    <property type="molecule type" value="Genomic_DNA"/>
</dbReference>
<dbReference type="STRING" id="7102.A0A2A4JFP3"/>
<comment type="caution">
    <text evidence="8">The sequence shown here is derived from an EMBL/GenBank/DDBJ whole genome shotgun (WGS) entry which is preliminary data.</text>
</comment>
<feature type="domain" description="RRM" evidence="7">
    <location>
        <begin position="213"/>
        <end position="291"/>
    </location>
</feature>
<dbReference type="Pfam" id="PF00076">
    <property type="entry name" value="RRM_1"/>
    <property type="match status" value="1"/>
</dbReference>
<dbReference type="EMBL" id="NWSH01001749">
    <property type="protein sequence ID" value="PCG70250.1"/>
    <property type="molecule type" value="Genomic_DNA"/>
</dbReference>
<sequence>MEDSTKYQQMQDEMSRFEAEISGGDGGVSVASRAVIGAATFGAVQQQLERAAAPLMPTFDMSMMYPTVPPPPPPPSIMVPSQVRLRPPTEVFPPSLPGYLRPGLPGPQLAPPPPPKPQPVVLSAAPKLYKQPKEDDERKEKESRKRKRSPPPPPPRPEPVVEPPPVVPPPPVITMPDIIAKPKKEKKNRKVVRTAGGQVWEDVTLLDWPDDDFRMFCGDLGNDVTDELLTRTFSKYSSFQRAKVIRDKRTNKSKGFGFVSFKDPGDFIKAMKEMDGRYVGSRPIKLRKSTWRTRSLDVVRKKEKEKAALLSLLMSGNKS</sequence>
<feature type="compositionally biased region" description="Pro residues" evidence="6">
    <location>
        <begin position="104"/>
        <end position="118"/>
    </location>
</feature>
<reference evidence="8" key="1">
    <citation type="submission" date="2017-09" db="EMBL/GenBank/DDBJ databases">
        <title>Contemporary evolution of a Lepidopteran species, Heliothis virescens, in response to modern agricultural practices.</title>
        <authorList>
            <person name="Fritz M.L."/>
            <person name="Deyonke A.M."/>
            <person name="Papanicolaou A."/>
            <person name="Micinski S."/>
            <person name="Westbrook J."/>
            <person name="Gould F."/>
        </authorList>
    </citation>
    <scope>NUCLEOTIDE SEQUENCE [LARGE SCALE GENOMIC DNA]</scope>
    <source>
        <strain evidence="8">HvINT-</strain>
        <tissue evidence="8">Whole body</tissue>
    </source>
</reference>
<evidence type="ECO:0000313" key="8">
    <source>
        <dbReference type="EMBL" id="PCG70250.1"/>
    </source>
</evidence>
<dbReference type="PANTHER" id="PTHR47640">
    <property type="entry name" value="TRNA SELENOCYSTEINE 1-ASSOCIATED PROTEIN 1-RELATED-RELATED"/>
    <property type="match status" value="1"/>
</dbReference>
<evidence type="ECO:0000256" key="2">
    <source>
        <dbReference type="ARBA" id="ARBA00015192"/>
    </source>
</evidence>
<comment type="similarity">
    <text evidence="1">Belongs to the RRM RBM42 family.</text>
</comment>
<dbReference type="InterPro" id="IPR012677">
    <property type="entry name" value="Nucleotide-bd_a/b_plait_sf"/>
</dbReference>
<evidence type="ECO:0000256" key="5">
    <source>
        <dbReference type="PROSITE-ProRule" id="PRU00176"/>
    </source>
</evidence>
<feature type="compositionally biased region" description="Basic and acidic residues" evidence="6">
    <location>
        <begin position="131"/>
        <end position="143"/>
    </location>
</feature>
<feature type="compositionally biased region" description="Pro residues" evidence="6">
    <location>
        <begin position="150"/>
        <end position="170"/>
    </location>
</feature>
<dbReference type="PANTHER" id="PTHR47640:SF11">
    <property type="entry name" value="RNA-BINDING PROTEIN 42"/>
    <property type="match status" value="1"/>
</dbReference>
<dbReference type="AlphaFoldDB" id="A0A2A4JFP3"/>
<organism evidence="8">
    <name type="scientific">Heliothis virescens</name>
    <name type="common">Tobacco budworm moth</name>
    <dbReference type="NCBI Taxonomy" id="7102"/>
    <lineage>
        <taxon>Eukaryota</taxon>
        <taxon>Metazoa</taxon>
        <taxon>Ecdysozoa</taxon>
        <taxon>Arthropoda</taxon>
        <taxon>Hexapoda</taxon>
        <taxon>Insecta</taxon>
        <taxon>Pterygota</taxon>
        <taxon>Neoptera</taxon>
        <taxon>Endopterygota</taxon>
        <taxon>Lepidoptera</taxon>
        <taxon>Glossata</taxon>
        <taxon>Ditrysia</taxon>
        <taxon>Noctuoidea</taxon>
        <taxon>Noctuidae</taxon>
        <taxon>Heliothinae</taxon>
        <taxon>Heliothis</taxon>
    </lineage>
</organism>
<dbReference type="CDD" id="cd12383">
    <property type="entry name" value="RRM_RBM42"/>
    <property type="match status" value="1"/>
</dbReference>
<protein>
    <recommendedName>
        <fullName evidence="2">RNA-binding protein 42</fullName>
    </recommendedName>
    <alternativeName>
        <fullName evidence="4">RNA-binding motif protein 42</fullName>
    </alternativeName>
</protein>
<dbReference type="SUPFAM" id="SSF54928">
    <property type="entry name" value="RNA-binding domain, RBD"/>
    <property type="match status" value="1"/>
</dbReference>
<dbReference type="InterPro" id="IPR034215">
    <property type="entry name" value="RBM42_RRM"/>
</dbReference>
<evidence type="ECO:0000256" key="6">
    <source>
        <dbReference type="SAM" id="MobiDB-lite"/>
    </source>
</evidence>
<name>A0A2A4JFP3_HELVI</name>
<dbReference type="PROSITE" id="PS50102">
    <property type="entry name" value="RRM"/>
    <property type="match status" value="1"/>
</dbReference>
<evidence type="ECO:0000256" key="4">
    <source>
        <dbReference type="ARBA" id="ARBA00030574"/>
    </source>
</evidence>
<dbReference type="InterPro" id="IPR035979">
    <property type="entry name" value="RBD_domain_sf"/>
</dbReference>
<keyword evidence="3 5" id="KW-0694">RNA-binding</keyword>
<dbReference type="Gene3D" id="3.30.70.330">
    <property type="match status" value="1"/>
</dbReference>
<evidence type="ECO:0000256" key="3">
    <source>
        <dbReference type="ARBA" id="ARBA00022884"/>
    </source>
</evidence>
<dbReference type="InterPro" id="IPR000504">
    <property type="entry name" value="RRM_dom"/>
</dbReference>
<dbReference type="GO" id="GO:0003729">
    <property type="term" value="F:mRNA binding"/>
    <property type="evidence" value="ECO:0007669"/>
    <property type="project" value="InterPro"/>
</dbReference>
<dbReference type="InterPro" id="IPR050825">
    <property type="entry name" value="RBM42_RBP45_47-like"/>
</dbReference>
<accession>A0A2A4JFP3</accession>
<dbReference type="SMART" id="SM00360">
    <property type="entry name" value="RRM"/>
    <property type="match status" value="1"/>
</dbReference>
<gene>
    <name evidence="8" type="ORF">B5V51_3190</name>
</gene>
<evidence type="ECO:0000256" key="1">
    <source>
        <dbReference type="ARBA" id="ARBA00007408"/>
    </source>
</evidence>
<proteinExistence type="inferred from homology"/>
<evidence type="ECO:0000259" key="7">
    <source>
        <dbReference type="PROSITE" id="PS50102"/>
    </source>
</evidence>